<reference evidence="2 3" key="1">
    <citation type="submission" date="2020-08" db="EMBL/GenBank/DDBJ databases">
        <title>Genomic Encyclopedia of Type Strains, Phase IV (KMG-IV): sequencing the most valuable type-strain genomes for metagenomic binning, comparative biology and taxonomic classification.</title>
        <authorList>
            <person name="Goeker M."/>
        </authorList>
    </citation>
    <scope>NUCLEOTIDE SEQUENCE [LARGE SCALE GENOMIC DNA]</scope>
    <source>
        <strain evidence="2 3">DSM 2163</strain>
    </source>
</reference>
<name>A0A840ZQ32_9HYPH</name>
<gene>
    <name evidence="2" type="ORF">HNR00_005142</name>
</gene>
<dbReference type="EMBL" id="JACHOP010000049">
    <property type="protein sequence ID" value="MBB5760392.1"/>
    <property type="molecule type" value="Genomic_DNA"/>
</dbReference>
<feature type="domain" description="Zn-dependent metallo-hydrolase RNA specificity" evidence="1">
    <location>
        <begin position="12"/>
        <end position="39"/>
    </location>
</feature>
<organism evidence="2 3">
    <name type="scientific">Methylorubrum rhodinum</name>
    <dbReference type="NCBI Taxonomy" id="29428"/>
    <lineage>
        <taxon>Bacteria</taxon>
        <taxon>Pseudomonadati</taxon>
        <taxon>Pseudomonadota</taxon>
        <taxon>Alphaproteobacteria</taxon>
        <taxon>Hyphomicrobiales</taxon>
        <taxon>Methylobacteriaceae</taxon>
        <taxon>Methylorubrum</taxon>
    </lineage>
</organism>
<dbReference type="InterPro" id="IPR036866">
    <property type="entry name" value="RibonucZ/Hydroxyglut_hydro"/>
</dbReference>
<dbReference type="Gene3D" id="3.60.15.10">
    <property type="entry name" value="Ribonuclease Z/Hydroxyacylglutathione hydrolase-like"/>
    <property type="match status" value="1"/>
</dbReference>
<accession>A0A840ZQ32</accession>
<protein>
    <submittedName>
        <fullName evidence="2">mRNA degradation ribonuclease J1/J2</fullName>
    </submittedName>
</protein>
<keyword evidence="3" id="KW-1185">Reference proteome</keyword>
<sequence length="60" mass="6440">MTTRAIPLAHAHTSGHASIPDLRRLAAALAPRRLVPIHTFAPEQYPALFGPSVTIEQDGT</sequence>
<dbReference type="Proteomes" id="UP000583454">
    <property type="component" value="Unassembled WGS sequence"/>
</dbReference>
<dbReference type="AlphaFoldDB" id="A0A840ZQ32"/>
<comment type="caution">
    <text evidence="2">The sequence shown here is derived from an EMBL/GenBank/DDBJ whole genome shotgun (WGS) entry which is preliminary data.</text>
</comment>
<dbReference type="InterPro" id="IPR011108">
    <property type="entry name" value="RMMBL"/>
</dbReference>
<dbReference type="Pfam" id="PF07521">
    <property type="entry name" value="RMMBL"/>
    <property type="match status" value="1"/>
</dbReference>
<evidence type="ECO:0000313" key="3">
    <source>
        <dbReference type="Proteomes" id="UP000583454"/>
    </source>
</evidence>
<evidence type="ECO:0000313" key="2">
    <source>
        <dbReference type="EMBL" id="MBB5760392.1"/>
    </source>
</evidence>
<evidence type="ECO:0000259" key="1">
    <source>
        <dbReference type="Pfam" id="PF07521"/>
    </source>
</evidence>
<proteinExistence type="predicted"/>